<evidence type="ECO:0000313" key="5">
    <source>
        <dbReference type="Proteomes" id="UP000005954"/>
    </source>
</evidence>
<comment type="subcellular location">
    <subcellularLocation>
        <location evidence="1">Periplasm</location>
    </subcellularLocation>
</comment>
<dbReference type="InterPro" id="IPR039424">
    <property type="entry name" value="SBP_5"/>
</dbReference>
<organism evidence="4 5">
    <name type="scientific">Roseovarius nubinhibens (strain ATCC BAA-591 / DSM 15170 / ISM)</name>
    <dbReference type="NCBI Taxonomy" id="89187"/>
    <lineage>
        <taxon>Bacteria</taxon>
        <taxon>Pseudomonadati</taxon>
        <taxon>Pseudomonadota</taxon>
        <taxon>Alphaproteobacteria</taxon>
        <taxon>Rhodobacterales</taxon>
        <taxon>Roseobacteraceae</taxon>
        <taxon>Roseovarius</taxon>
    </lineage>
</organism>
<dbReference type="STRING" id="89187.ISM_00230"/>
<keyword evidence="5" id="KW-1185">Reference proteome</keyword>
<dbReference type="CDD" id="cd08513">
    <property type="entry name" value="PBP2_thermophilic_Hb8_like"/>
    <property type="match status" value="1"/>
</dbReference>
<evidence type="ECO:0000259" key="3">
    <source>
        <dbReference type="Pfam" id="PF00496"/>
    </source>
</evidence>
<comment type="caution">
    <text evidence="4">The sequence shown here is derived from an EMBL/GenBank/DDBJ whole genome shotgun (WGS) entry which is preliminary data.</text>
</comment>
<dbReference type="Pfam" id="PF00496">
    <property type="entry name" value="SBP_bac_5"/>
    <property type="match status" value="1"/>
</dbReference>
<dbReference type="GO" id="GO:1904680">
    <property type="term" value="F:peptide transmembrane transporter activity"/>
    <property type="evidence" value="ECO:0007669"/>
    <property type="project" value="TreeGrafter"/>
</dbReference>
<dbReference type="GO" id="GO:0015833">
    <property type="term" value="P:peptide transport"/>
    <property type="evidence" value="ECO:0007669"/>
    <property type="project" value="TreeGrafter"/>
</dbReference>
<gene>
    <name evidence="4" type="ORF">ISM_00230</name>
</gene>
<dbReference type="Gene3D" id="3.40.190.10">
    <property type="entry name" value="Periplasmic binding protein-like II"/>
    <property type="match status" value="1"/>
</dbReference>
<dbReference type="PANTHER" id="PTHR30290">
    <property type="entry name" value="PERIPLASMIC BINDING COMPONENT OF ABC TRANSPORTER"/>
    <property type="match status" value="1"/>
</dbReference>
<comment type="similarity">
    <text evidence="2">Belongs to the bacterial solute-binding protein 5 family.</text>
</comment>
<reference evidence="4 5" key="1">
    <citation type="submission" date="2005-12" db="EMBL/GenBank/DDBJ databases">
        <authorList>
            <person name="Moran M.A."/>
            <person name="Ferriera S."/>
            <person name="Johnson J."/>
            <person name="Kravitz S."/>
            <person name="Halpern A."/>
            <person name="Remington K."/>
            <person name="Beeson K."/>
            <person name="Tran B."/>
            <person name="Rogers Y.-H."/>
            <person name="Friedman R."/>
            <person name="Venter J.C."/>
        </authorList>
    </citation>
    <scope>NUCLEOTIDE SEQUENCE [LARGE SCALE GENOMIC DNA]</scope>
    <source>
        <strain evidence="5">ATCC BAA-591 / DSM 15170 / ISM</strain>
    </source>
</reference>
<evidence type="ECO:0000256" key="2">
    <source>
        <dbReference type="ARBA" id="ARBA00005695"/>
    </source>
</evidence>
<protein>
    <submittedName>
        <fullName evidence="4">Peptide/opine/nickel uptake family ABC transporter, periplasmic substrate-binding protein</fullName>
    </submittedName>
</protein>
<dbReference type="GO" id="GO:0043190">
    <property type="term" value="C:ATP-binding cassette (ABC) transporter complex"/>
    <property type="evidence" value="ECO:0007669"/>
    <property type="project" value="InterPro"/>
</dbReference>
<dbReference type="eggNOG" id="COG0747">
    <property type="taxonomic scope" value="Bacteria"/>
</dbReference>
<evidence type="ECO:0000256" key="1">
    <source>
        <dbReference type="ARBA" id="ARBA00004418"/>
    </source>
</evidence>
<dbReference type="Proteomes" id="UP000005954">
    <property type="component" value="Unassembled WGS sequence"/>
</dbReference>
<dbReference type="HOGENOM" id="CLU_017028_8_6_5"/>
<feature type="domain" description="Solute-binding protein family 5" evidence="3">
    <location>
        <begin position="69"/>
        <end position="470"/>
    </location>
</feature>
<sequence length="567" mass="61342">MALTLGCLTTPLMAQSQDTGERGRDGRLEMIYWQAPSTLNPYLSSGAKDTEAASIVLEPLARHDATGAMVPWLATEIPTLDNGGVSEDLTRITWTLREGITWSDGSAFTAEDVAFTWRYCTAPGTGCAQADMFDDVAEVTAPDARRVEIRFSTPKPYPYQPFVGAQAPILQAAQFAECLGPEAAGCSAQNFAPIGTGPYRVAEFRSNDTVLFEANPAYRDPAKPAFAEISLKGGGTPTEAARAVLEAGAFDYAWNLQLPPDLLSAMAAAGHGTPVVAFGAVVERLVVNFSDPDPALGEARATFLQQHPILSDRLVREALSLAIDRAALVDLGYGDTGRVTCNILPPTMLATEEPLAPCPAQDLDAARARLDEAGWTDSDGDGIRDKDGTPLRLLFQTTTNAVRQDFQMALKHWWGEIGIDTELRHIDASVFFGGDTGSPDTMQKFFADIQMYAASFTGTDPEAYLAGWTCSSIPRPENQWQGSNTGRWCHAEFDALLATLAQTAGLAARAALIRQLNDLLVQDYAVIPLVDRGRVSAHLHDLKGVVMNSWDSEFWNIADWHKSPVSR</sequence>
<dbReference type="SUPFAM" id="SSF53850">
    <property type="entry name" value="Periplasmic binding protein-like II"/>
    <property type="match status" value="1"/>
</dbReference>
<dbReference type="InterPro" id="IPR030678">
    <property type="entry name" value="Peptide/Ni-bd"/>
</dbReference>
<dbReference type="GO" id="GO:0030288">
    <property type="term" value="C:outer membrane-bounded periplasmic space"/>
    <property type="evidence" value="ECO:0007669"/>
    <property type="project" value="UniProtKB-ARBA"/>
</dbReference>
<dbReference type="AlphaFoldDB" id="A3SH38"/>
<name>A3SH38_ROSNI</name>
<accession>A3SH38</accession>
<dbReference type="PIRSF" id="PIRSF002741">
    <property type="entry name" value="MppA"/>
    <property type="match status" value="1"/>
</dbReference>
<dbReference type="EMBL" id="AALY01000001">
    <property type="protein sequence ID" value="EAP76669.1"/>
    <property type="molecule type" value="Genomic_DNA"/>
</dbReference>
<dbReference type="InterPro" id="IPR000914">
    <property type="entry name" value="SBP_5_dom"/>
</dbReference>
<dbReference type="Gene3D" id="3.10.105.10">
    <property type="entry name" value="Dipeptide-binding Protein, Domain 3"/>
    <property type="match status" value="1"/>
</dbReference>
<proteinExistence type="inferred from homology"/>
<evidence type="ECO:0000313" key="4">
    <source>
        <dbReference type="EMBL" id="EAP76669.1"/>
    </source>
</evidence>
<dbReference type="PANTHER" id="PTHR30290:SF65">
    <property type="entry name" value="MONOACYL PHOSPHATIDYLINOSITOL TETRAMANNOSIDE-BINDING PROTEIN LPQW-RELATED"/>
    <property type="match status" value="1"/>
</dbReference>